<accession>A0A023B4R7</accession>
<keyword evidence="1" id="KW-0677">Repeat</keyword>
<gene>
    <name evidence="3" type="ORF">GNI_098850</name>
</gene>
<feature type="non-terminal residue" evidence="3">
    <location>
        <position position="1"/>
    </location>
</feature>
<dbReference type="GO" id="GO:0003723">
    <property type="term" value="F:RNA binding"/>
    <property type="evidence" value="ECO:0007669"/>
    <property type="project" value="UniProtKB-KW"/>
</dbReference>
<evidence type="ECO:0000313" key="3">
    <source>
        <dbReference type="EMBL" id="EZG57170.1"/>
    </source>
</evidence>
<dbReference type="GeneID" id="22913492"/>
<keyword evidence="2" id="KW-0694">RNA-binding</keyword>
<comment type="caution">
    <text evidence="3">The sequence shown here is derived from an EMBL/GenBank/DDBJ whole genome shotgun (WGS) entry which is preliminary data.</text>
</comment>
<protein>
    <submittedName>
        <fullName evidence="3">RNA recognition motif protein</fullName>
    </submittedName>
</protein>
<sequence length="86" mass="9868">RFFEGYQMLTILPTTVPVDGRPSGEAYVEFKTAAEASRALRTRQKARMERRYIELFASSKEEMDMAANGWDSREIRARIARPAPTL</sequence>
<evidence type="ECO:0000256" key="2">
    <source>
        <dbReference type="ARBA" id="ARBA00022884"/>
    </source>
</evidence>
<dbReference type="InterPro" id="IPR050666">
    <property type="entry name" value="ESRP"/>
</dbReference>
<evidence type="ECO:0000313" key="4">
    <source>
        <dbReference type="Proteomes" id="UP000019763"/>
    </source>
</evidence>
<dbReference type="SUPFAM" id="SSF54928">
    <property type="entry name" value="RNA-binding domain, RBD"/>
    <property type="match status" value="1"/>
</dbReference>
<dbReference type="EMBL" id="AFNH02000742">
    <property type="protein sequence ID" value="EZG57170.1"/>
    <property type="molecule type" value="Genomic_DNA"/>
</dbReference>
<dbReference type="Proteomes" id="UP000019763">
    <property type="component" value="Unassembled WGS sequence"/>
</dbReference>
<proteinExistence type="predicted"/>
<evidence type="ECO:0000256" key="1">
    <source>
        <dbReference type="ARBA" id="ARBA00022737"/>
    </source>
</evidence>
<reference evidence="3" key="1">
    <citation type="submission" date="2013-12" db="EMBL/GenBank/DDBJ databases">
        <authorList>
            <person name="Omoto C.K."/>
            <person name="Sibley D."/>
            <person name="Venepally P."/>
            <person name="Hadjithomas M."/>
            <person name="Karamycheva S."/>
            <person name="Brunk B."/>
            <person name="Roos D."/>
            <person name="Caler E."/>
            <person name="Lorenzi H."/>
        </authorList>
    </citation>
    <scope>NUCLEOTIDE SEQUENCE</scope>
</reference>
<dbReference type="VEuPathDB" id="CryptoDB:GNI_098850"/>
<dbReference type="InterPro" id="IPR012677">
    <property type="entry name" value="Nucleotide-bd_a/b_plait_sf"/>
</dbReference>
<dbReference type="OrthoDB" id="431068at2759"/>
<keyword evidence="4" id="KW-1185">Reference proteome</keyword>
<dbReference type="PANTHER" id="PTHR13976">
    <property type="entry name" value="HETEROGENEOUS NUCLEAR RIBONUCLEOPROTEIN-RELATED"/>
    <property type="match status" value="1"/>
</dbReference>
<dbReference type="RefSeq" id="XP_011131075.1">
    <property type="nucleotide sequence ID" value="XM_011132773.1"/>
</dbReference>
<dbReference type="AlphaFoldDB" id="A0A023B4R7"/>
<dbReference type="InterPro" id="IPR035979">
    <property type="entry name" value="RBD_domain_sf"/>
</dbReference>
<organism evidence="3 4">
    <name type="scientific">Gregarina niphandrodes</name>
    <name type="common">Septate eugregarine</name>
    <dbReference type="NCBI Taxonomy" id="110365"/>
    <lineage>
        <taxon>Eukaryota</taxon>
        <taxon>Sar</taxon>
        <taxon>Alveolata</taxon>
        <taxon>Apicomplexa</taxon>
        <taxon>Conoidasida</taxon>
        <taxon>Gregarinasina</taxon>
        <taxon>Eugregarinorida</taxon>
        <taxon>Gregarinidae</taxon>
        <taxon>Gregarina</taxon>
    </lineage>
</organism>
<name>A0A023B4R7_GRENI</name>
<dbReference type="Gene3D" id="3.30.70.330">
    <property type="match status" value="1"/>
</dbReference>